<dbReference type="InterPro" id="IPR042241">
    <property type="entry name" value="GCP_C_sf"/>
</dbReference>
<evidence type="ECO:0000256" key="3">
    <source>
        <dbReference type="ARBA" id="ARBA00022490"/>
    </source>
</evidence>
<evidence type="ECO:0000256" key="7">
    <source>
        <dbReference type="SAM" id="MobiDB-lite"/>
    </source>
</evidence>
<evidence type="ECO:0000256" key="2">
    <source>
        <dbReference type="ARBA" id="ARBA00010337"/>
    </source>
</evidence>
<name>A0ABP1G4N4_9CHLO</name>
<evidence type="ECO:0000256" key="1">
    <source>
        <dbReference type="ARBA" id="ARBA00004267"/>
    </source>
</evidence>
<evidence type="ECO:0000259" key="8">
    <source>
        <dbReference type="Pfam" id="PF04130"/>
    </source>
</evidence>
<dbReference type="EMBL" id="CAXHTA020000017">
    <property type="protein sequence ID" value="CAL5227089.1"/>
    <property type="molecule type" value="Genomic_DNA"/>
</dbReference>
<evidence type="ECO:0000256" key="5">
    <source>
        <dbReference type="ARBA" id="ARBA00023212"/>
    </source>
</evidence>
<gene>
    <name evidence="10" type="primary">g9995</name>
    <name evidence="10" type="ORF">VP750_LOCUS8995</name>
</gene>
<keyword evidence="4 6" id="KW-0493">Microtubule</keyword>
<proteinExistence type="inferred from homology"/>
<evidence type="ECO:0000256" key="4">
    <source>
        <dbReference type="ARBA" id="ARBA00022701"/>
    </source>
</evidence>
<dbReference type="Pfam" id="PF17681">
    <property type="entry name" value="GCP_N_terminal"/>
    <property type="match status" value="1"/>
</dbReference>
<accession>A0ABP1G4N4</accession>
<feature type="region of interest" description="Disordered" evidence="7">
    <location>
        <begin position="411"/>
        <end position="438"/>
    </location>
</feature>
<dbReference type="PANTHER" id="PTHR19302:SF27">
    <property type="entry name" value="GAMMA-TUBULIN COMPLEX COMPONENT 4"/>
    <property type="match status" value="1"/>
</dbReference>
<dbReference type="InterPro" id="IPR040457">
    <property type="entry name" value="GCP_C"/>
</dbReference>
<keyword evidence="5 6" id="KW-0206">Cytoskeleton</keyword>
<protein>
    <recommendedName>
        <fullName evidence="6">Gamma-tubulin complex component</fullName>
    </recommendedName>
</protein>
<feature type="domain" description="Gamma tubulin complex component C-terminal" evidence="8">
    <location>
        <begin position="347"/>
        <end position="662"/>
    </location>
</feature>
<dbReference type="InterPro" id="IPR041470">
    <property type="entry name" value="GCP_N"/>
</dbReference>
<evidence type="ECO:0000313" key="11">
    <source>
        <dbReference type="Proteomes" id="UP001497392"/>
    </source>
</evidence>
<dbReference type="InterPro" id="IPR007259">
    <property type="entry name" value="GCP"/>
</dbReference>
<comment type="similarity">
    <text evidence="2 6">Belongs to the TUBGCP family.</text>
</comment>
<dbReference type="Pfam" id="PF04130">
    <property type="entry name" value="GCP_C_terminal"/>
    <property type="match status" value="1"/>
</dbReference>
<evidence type="ECO:0000259" key="9">
    <source>
        <dbReference type="Pfam" id="PF17681"/>
    </source>
</evidence>
<sequence length="683" mass="75656">MSSVTLTEGSHASILQELLLALLGYDGDVFVESRGERAEKGGKSVPEPWSIGLNVSTEMDWITAPDREGLNSLVALGFHFKVLQDYVEQETSLLPGQRQSSLIRRAIATGLSELLDVYRAAILRMQQQLRRMPSVSMASLNFSLQEFKMLLPALHRMVYQAERDKLSGAQLLRMVHDKSSCGVPALQSCCQRLLWHCNQILLSHVRSWVVHGVLLGGREDFFIQTALPEQDISSAAPKDDEAGAVEWQQGFKVARDALPPYISKDTAESILFIGKAVRVLKQSASSRRPSGEMSALLSMITESWTKELRQIQSSALFHRLDLERVISSMQTQVAAHLWDLVSVKAQLVQHLRALKDYFLLARGDFFQGFLSEAEPLLQLPPRLATADAVLAHAFQLAGSSSSAEEDPLFPNVHVHLDDEPPKPDSPSPGSTPVHQGALGSHDLHVPSYDAWDGLSLTYDVKWPLHILLTPEVLAKYNALFQHLLRLKRVNAELDAAWASLRRQAGAESLQSRQPIWDVRLHMAHLLLNLQVYMQVDVVEAQSAAMFERLGKASDFGDAESAHTAFIAALLEQTMLTSPRVADSLTTIYALCTCLCSLAQKAEEAMYAGERMPALRTEAILLGADFRGRASSLFRLLHSDALQGGPRGAQLRQLLLRLNFNHFLDDTQKPAAEAAEQRYGDVEG</sequence>
<evidence type="ECO:0000256" key="6">
    <source>
        <dbReference type="RuleBase" id="RU363050"/>
    </source>
</evidence>
<comment type="function">
    <text evidence="6">Component of the gamma-tubulin ring complex (gTuRC) which mediates microtubule nucleation.</text>
</comment>
<dbReference type="Gene3D" id="1.20.120.1900">
    <property type="entry name" value="Gamma-tubulin complex, C-terminal domain"/>
    <property type="match status" value="1"/>
</dbReference>
<keyword evidence="3 6" id="KW-0963">Cytoplasm</keyword>
<organism evidence="10 11">
    <name type="scientific">Coccomyxa viridis</name>
    <dbReference type="NCBI Taxonomy" id="1274662"/>
    <lineage>
        <taxon>Eukaryota</taxon>
        <taxon>Viridiplantae</taxon>
        <taxon>Chlorophyta</taxon>
        <taxon>core chlorophytes</taxon>
        <taxon>Trebouxiophyceae</taxon>
        <taxon>Trebouxiophyceae incertae sedis</taxon>
        <taxon>Coccomyxaceae</taxon>
        <taxon>Coccomyxa</taxon>
    </lineage>
</organism>
<comment type="subcellular location">
    <subcellularLocation>
        <location evidence="1 6">Cytoplasm</location>
        <location evidence="1 6">Cytoskeleton</location>
        <location evidence="1 6">Microtubule organizing center</location>
    </subcellularLocation>
</comment>
<reference evidence="10 11" key="1">
    <citation type="submission" date="2024-06" db="EMBL/GenBank/DDBJ databases">
        <authorList>
            <person name="Kraege A."/>
            <person name="Thomma B."/>
        </authorList>
    </citation>
    <scope>NUCLEOTIDE SEQUENCE [LARGE SCALE GENOMIC DNA]</scope>
</reference>
<keyword evidence="11" id="KW-1185">Reference proteome</keyword>
<feature type="domain" description="Gamma tubulin complex component protein N-terminal" evidence="9">
    <location>
        <begin position="15"/>
        <end position="341"/>
    </location>
</feature>
<comment type="caution">
    <text evidence="10">The sequence shown here is derived from an EMBL/GenBank/DDBJ whole genome shotgun (WGS) entry which is preliminary data.</text>
</comment>
<evidence type="ECO:0000313" key="10">
    <source>
        <dbReference type="EMBL" id="CAL5227089.1"/>
    </source>
</evidence>
<dbReference type="Proteomes" id="UP001497392">
    <property type="component" value="Unassembled WGS sequence"/>
</dbReference>
<dbReference type="PANTHER" id="PTHR19302">
    <property type="entry name" value="GAMMA TUBULIN COMPLEX PROTEIN"/>
    <property type="match status" value="1"/>
</dbReference>